<comment type="catalytic activity">
    <reaction evidence="1 11">
        <text>[protein]-peptidylproline (omega=180) = [protein]-peptidylproline (omega=0)</text>
        <dbReference type="Rhea" id="RHEA:16237"/>
        <dbReference type="Rhea" id="RHEA-COMP:10747"/>
        <dbReference type="Rhea" id="RHEA-COMP:10748"/>
        <dbReference type="ChEBI" id="CHEBI:83833"/>
        <dbReference type="ChEBI" id="CHEBI:83834"/>
        <dbReference type="EC" id="5.2.1.8"/>
    </reaction>
</comment>
<keyword evidence="12" id="KW-0812">Transmembrane</keyword>
<proteinExistence type="inferred from homology"/>
<evidence type="ECO:0000256" key="2">
    <source>
        <dbReference type="ARBA" id="ARBA00004193"/>
    </source>
</evidence>
<dbReference type="EMBL" id="AODH01000055">
    <property type="protein sequence ID" value="EUJ35620.1"/>
    <property type="molecule type" value="Genomic_DNA"/>
</dbReference>
<evidence type="ECO:0000256" key="12">
    <source>
        <dbReference type="SAM" id="Phobius"/>
    </source>
</evidence>
<dbReference type="OrthoDB" id="14196at2"/>
<comment type="caution">
    <text evidence="14">The sequence shown here is derived from an EMBL/GenBank/DDBJ whole genome shotgun (WGS) entry which is preliminary data.</text>
</comment>
<evidence type="ECO:0000256" key="6">
    <source>
        <dbReference type="ARBA" id="ARBA00023110"/>
    </source>
</evidence>
<dbReference type="Proteomes" id="UP000019243">
    <property type="component" value="Unassembled WGS sequence"/>
</dbReference>
<accession>W7CEH4</accession>
<evidence type="ECO:0000313" key="15">
    <source>
        <dbReference type="Proteomes" id="UP000019243"/>
    </source>
</evidence>
<dbReference type="GO" id="GO:0005886">
    <property type="term" value="C:plasma membrane"/>
    <property type="evidence" value="ECO:0007669"/>
    <property type="project" value="UniProtKB-SubCell"/>
</dbReference>
<dbReference type="SUPFAM" id="SSF109998">
    <property type="entry name" value="Triger factor/SurA peptide-binding domain-like"/>
    <property type="match status" value="1"/>
</dbReference>
<dbReference type="GO" id="GO:0003755">
    <property type="term" value="F:peptidyl-prolyl cis-trans isomerase activity"/>
    <property type="evidence" value="ECO:0007669"/>
    <property type="project" value="UniProtKB-UniRule"/>
</dbReference>
<keyword evidence="8" id="KW-0564">Palmitate</keyword>
<keyword evidence="5 11" id="KW-0732">Signal</keyword>
<evidence type="ECO:0000256" key="1">
    <source>
        <dbReference type="ARBA" id="ARBA00000971"/>
    </source>
</evidence>
<dbReference type="STRING" id="1265861.BCAMP_11605"/>
<evidence type="ECO:0000256" key="3">
    <source>
        <dbReference type="ARBA" id="ARBA00006071"/>
    </source>
</evidence>
<evidence type="ECO:0000256" key="7">
    <source>
        <dbReference type="ARBA" id="ARBA00023136"/>
    </source>
</evidence>
<keyword evidence="10" id="KW-0449">Lipoprotein</keyword>
<protein>
    <recommendedName>
        <fullName evidence="11">Foldase protein PrsA</fullName>
        <ecNumber evidence="11">5.2.1.8</ecNumber>
    </recommendedName>
</protein>
<comment type="similarity">
    <text evidence="3 11">Belongs to the PrsA family.</text>
</comment>
<evidence type="ECO:0000256" key="8">
    <source>
        <dbReference type="ARBA" id="ARBA00023139"/>
    </source>
</evidence>
<reference evidence="14 15" key="1">
    <citation type="submission" date="2012-12" db="EMBL/GenBank/DDBJ databases">
        <title>Novel taxa of Listeriaceae from agricultural environments in the United States.</title>
        <authorList>
            <person name="den Bakker H.C."/>
            <person name="Allred A."/>
            <person name="Warchocki S."/>
            <person name="Wright E.M."/>
            <person name="Burrell A."/>
            <person name="Nightingale K.K."/>
            <person name="Kephart D."/>
            <person name="Wiedmann M."/>
        </authorList>
    </citation>
    <scope>NUCLEOTIDE SEQUENCE [LARGE SCALE GENOMIC DNA]</scope>
    <source>
        <strain evidence="14 15">FSL F6-1037</strain>
    </source>
</reference>
<evidence type="ECO:0000259" key="13">
    <source>
        <dbReference type="PROSITE" id="PS50198"/>
    </source>
</evidence>
<dbReference type="PROSITE" id="PS50198">
    <property type="entry name" value="PPIC_PPIASE_2"/>
    <property type="match status" value="1"/>
</dbReference>
<dbReference type="PANTHER" id="PTHR47245">
    <property type="entry name" value="PEPTIDYLPROLYL ISOMERASE"/>
    <property type="match status" value="1"/>
</dbReference>
<keyword evidence="6 11" id="KW-0697">Rotamase</keyword>
<evidence type="ECO:0000313" key="14">
    <source>
        <dbReference type="EMBL" id="EUJ35620.1"/>
    </source>
</evidence>
<dbReference type="InterPro" id="IPR023059">
    <property type="entry name" value="Foldase_PrsA"/>
</dbReference>
<name>W7CEH4_9LIST</name>
<keyword evidence="12" id="KW-1133">Transmembrane helix</keyword>
<dbReference type="EC" id="5.2.1.8" evidence="11"/>
<dbReference type="InterPro" id="IPR000297">
    <property type="entry name" value="PPIase_PpiC"/>
</dbReference>
<keyword evidence="9 11" id="KW-0413">Isomerase</keyword>
<dbReference type="SUPFAM" id="SSF54534">
    <property type="entry name" value="FKBP-like"/>
    <property type="match status" value="1"/>
</dbReference>
<dbReference type="PATRIC" id="fig|1265861.3.peg.2276"/>
<dbReference type="InterPro" id="IPR046357">
    <property type="entry name" value="PPIase_dom_sf"/>
</dbReference>
<evidence type="ECO:0000256" key="5">
    <source>
        <dbReference type="ARBA" id="ARBA00022729"/>
    </source>
</evidence>
<dbReference type="InterPro" id="IPR050245">
    <property type="entry name" value="PrsA_foldase"/>
</dbReference>
<evidence type="ECO:0000256" key="11">
    <source>
        <dbReference type="HAMAP-Rule" id="MF_01145"/>
    </source>
</evidence>
<dbReference type="AlphaFoldDB" id="W7CEH4"/>
<comment type="subcellular location">
    <subcellularLocation>
        <location evidence="2">Cell membrane</location>
        <topology evidence="2">Lipid-anchor</topology>
    </subcellularLocation>
</comment>
<evidence type="ECO:0000256" key="10">
    <source>
        <dbReference type="ARBA" id="ARBA00023288"/>
    </source>
</evidence>
<organism evidence="14 15">
    <name type="scientific">Brochothrix campestris FSL F6-1037</name>
    <dbReference type="NCBI Taxonomy" id="1265861"/>
    <lineage>
        <taxon>Bacteria</taxon>
        <taxon>Bacillati</taxon>
        <taxon>Bacillota</taxon>
        <taxon>Bacilli</taxon>
        <taxon>Bacillales</taxon>
        <taxon>Listeriaceae</taxon>
        <taxon>Brochothrix</taxon>
    </lineage>
</organism>
<dbReference type="Gene3D" id="3.10.50.40">
    <property type="match status" value="1"/>
</dbReference>
<dbReference type="InterPro" id="IPR027304">
    <property type="entry name" value="Trigger_fact/SurA_dom_sf"/>
</dbReference>
<dbReference type="Pfam" id="PF00639">
    <property type="entry name" value="Rotamase"/>
    <property type="match status" value="1"/>
</dbReference>
<keyword evidence="4 11" id="KW-1003">Cell membrane</keyword>
<feature type="transmembrane region" description="Helical" evidence="12">
    <location>
        <begin position="7"/>
        <end position="27"/>
    </location>
</feature>
<evidence type="ECO:0000256" key="9">
    <source>
        <dbReference type="ARBA" id="ARBA00023235"/>
    </source>
</evidence>
<dbReference type="PANTHER" id="PTHR47245:SF1">
    <property type="entry name" value="FOLDASE PROTEIN PRSA"/>
    <property type="match status" value="1"/>
</dbReference>
<dbReference type="GO" id="GO:0006457">
    <property type="term" value="P:protein folding"/>
    <property type="evidence" value="ECO:0007669"/>
    <property type="project" value="UniProtKB-UniRule"/>
</dbReference>
<dbReference type="HAMAP" id="MF_01145">
    <property type="entry name" value="Foldase_PrsA"/>
    <property type="match status" value="1"/>
</dbReference>
<evidence type="ECO:0000256" key="4">
    <source>
        <dbReference type="ARBA" id="ARBA00022475"/>
    </source>
</evidence>
<keyword evidence="7 11" id="KW-0472">Membrane</keyword>
<dbReference type="RefSeq" id="WP_035315587.1">
    <property type="nucleotide sequence ID" value="NZ_AODH01000055.1"/>
</dbReference>
<gene>
    <name evidence="11" type="primary">prsA</name>
    <name evidence="14" type="ORF">BCAMP_11605</name>
</gene>
<sequence>MKSKINLMIGSIIVLVVAVIVLSVMLFSNSSSAIVKTKSGNVTKTELYDYMKDASGASAVESLTFKTILEDKFGSKVKKATIDDQVEALQKQYGGKDALVSALQQSGITSIAAYKDTLRLQALLNQAARDYVKPSTKELKTFYDKTWQPDFTISKIVLADKDAATKVAKKLKDGGDFAKLAKSDSTDTTTGANGGKTDPISVTAAQTAYGDFYADVYKLKEGAVSAPIKTSSGTYEIIKMVKKPAKSTFDKDKKTVTESYYTTKATQEAQTAALKKLYKASDVKVKDSDFKDVFASYKSSDK</sequence>
<comment type="function">
    <text evidence="11">Plays a major role in protein secretion by helping the post-translocational extracellular folding of several secreted proteins.</text>
</comment>
<keyword evidence="15" id="KW-1185">Reference proteome</keyword>
<feature type="domain" description="PpiC" evidence="13">
    <location>
        <begin position="148"/>
        <end position="237"/>
    </location>
</feature>